<evidence type="ECO:0000313" key="1">
    <source>
        <dbReference type="EMBL" id="SOD15919.1"/>
    </source>
</evidence>
<dbReference type="AlphaFoldDB" id="A0A286A1Y7"/>
<name>A0A286A1Y7_9PROT</name>
<accession>A0A286A1Y7</accession>
<sequence length="92" mass="10685">MLLPSAVRAIVFAMIFDTEKFLPYMKDIDLPLSQKRDIIQTVWIFVEAQVDQAWDMHPMQCCPKREKNFACVDSDRIDSRDSSKSEQFNALA</sequence>
<protein>
    <submittedName>
        <fullName evidence="1">Uncharacterized protein</fullName>
    </submittedName>
</protein>
<proteinExistence type="predicted"/>
<gene>
    <name evidence="1" type="ORF">SAMN06297164_0143</name>
</gene>
<evidence type="ECO:0000313" key="2">
    <source>
        <dbReference type="Proteomes" id="UP000219335"/>
    </source>
</evidence>
<organism evidence="1 2">
    <name type="scientific">Nitrosomonas ureae</name>
    <dbReference type="NCBI Taxonomy" id="44577"/>
    <lineage>
        <taxon>Bacteria</taxon>
        <taxon>Pseudomonadati</taxon>
        <taxon>Pseudomonadota</taxon>
        <taxon>Betaproteobacteria</taxon>
        <taxon>Nitrosomonadales</taxon>
        <taxon>Nitrosomonadaceae</taxon>
        <taxon>Nitrosomonas</taxon>
    </lineage>
</organism>
<reference evidence="1 2" key="1">
    <citation type="submission" date="2017-09" db="EMBL/GenBank/DDBJ databases">
        <authorList>
            <person name="Ehlers B."/>
            <person name="Leendertz F.H."/>
        </authorList>
    </citation>
    <scope>NUCLEOTIDE SEQUENCE [LARGE SCALE GENOMIC DNA]</scope>
    <source>
        <strain evidence="1 2">Nm42</strain>
    </source>
</reference>
<dbReference type="EMBL" id="OCMU01000001">
    <property type="protein sequence ID" value="SOD15919.1"/>
    <property type="molecule type" value="Genomic_DNA"/>
</dbReference>
<dbReference type="Proteomes" id="UP000219335">
    <property type="component" value="Unassembled WGS sequence"/>
</dbReference>
<dbReference type="RefSeq" id="WP_097103502.1">
    <property type="nucleotide sequence ID" value="NZ_OCMU01000001.1"/>
</dbReference>